<name>A0A6G9JUY6_9GAMM</name>
<dbReference type="Gene3D" id="3.30.300.90">
    <property type="entry name" value="BolA-like"/>
    <property type="match status" value="1"/>
</dbReference>
<dbReference type="InterPro" id="IPR002634">
    <property type="entry name" value="BolA"/>
</dbReference>
<organism evidence="3 4">
    <name type="scientific">Buchnera aphidicola</name>
    <name type="common">Microlophium carnosum</name>
    <dbReference type="NCBI Taxonomy" id="2708354"/>
    <lineage>
        <taxon>Bacteria</taxon>
        <taxon>Pseudomonadati</taxon>
        <taxon>Pseudomonadota</taxon>
        <taxon>Gammaproteobacteria</taxon>
        <taxon>Enterobacterales</taxon>
        <taxon>Erwiniaceae</taxon>
        <taxon>Buchnera</taxon>
    </lineage>
</organism>
<accession>A0A6G9JUY6</accession>
<dbReference type="AlphaFoldDB" id="A0A6G9JUY6"/>
<dbReference type="PIRSF" id="PIRSF003113">
    <property type="entry name" value="BolA"/>
    <property type="match status" value="1"/>
</dbReference>
<dbReference type="SUPFAM" id="SSF82657">
    <property type="entry name" value="BolA-like"/>
    <property type="match status" value="1"/>
</dbReference>
<dbReference type="PANTHER" id="PTHR46229">
    <property type="entry name" value="BOLA TRANSCRIPTION REGULATOR"/>
    <property type="match status" value="1"/>
</dbReference>
<dbReference type="InterPro" id="IPR036065">
    <property type="entry name" value="BolA-like_sf"/>
</dbReference>
<evidence type="ECO:0000256" key="2">
    <source>
        <dbReference type="RuleBase" id="RU003860"/>
    </source>
</evidence>
<evidence type="ECO:0000313" key="3">
    <source>
        <dbReference type="EMBL" id="QIQ42037.1"/>
    </source>
</evidence>
<dbReference type="Proteomes" id="UP000503183">
    <property type="component" value="Chromosome"/>
</dbReference>
<dbReference type="PANTHER" id="PTHR46229:SF2">
    <property type="entry name" value="BOLA-LIKE PROTEIN 1"/>
    <property type="match status" value="1"/>
</dbReference>
<comment type="similarity">
    <text evidence="1 2">Belongs to the BolA/IbaG family.</text>
</comment>
<gene>
    <name evidence="3" type="ORF">G4A98_02355</name>
</gene>
<dbReference type="EMBL" id="CP048747">
    <property type="protein sequence ID" value="QIQ42037.1"/>
    <property type="molecule type" value="Genomic_DNA"/>
</dbReference>
<sequence length="101" mass="12203">MTLEKIKKYLISKMNINFIEIYDDSSFHNYSETGLTHLRIIIISNDFIKQKLIIRHRMIFSILSEIIKKKIYSLTLNTYTLNEWSNKKFKKSNHAKCFKRK</sequence>
<evidence type="ECO:0000313" key="4">
    <source>
        <dbReference type="Proteomes" id="UP000503183"/>
    </source>
</evidence>
<protein>
    <submittedName>
        <fullName evidence="3">BolA family transcriptional regulator</fullName>
    </submittedName>
</protein>
<reference evidence="3 4" key="1">
    <citation type="submission" date="2020-04" db="EMBL/GenBank/DDBJ databases">
        <title>Parallel evolution in the integration of a co-obligate aphid symbiosis.</title>
        <authorList>
            <person name="Monnin D."/>
            <person name="Jackson R."/>
            <person name="Kiers E.T."/>
            <person name="Bunker M."/>
            <person name="Ellers J."/>
            <person name="Henry L.M."/>
        </authorList>
    </citation>
    <scope>NUCLEOTIDE SEQUENCE [LARGE SCALE GENOMIC DNA]</scope>
    <source>
        <strain evidence="3">MCAR-56B</strain>
    </source>
</reference>
<evidence type="ECO:0000256" key="1">
    <source>
        <dbReference type="ARBA" id="ARBA00005578"/>
    </source>
</evidence>
<proteinExistence type="inferred from homology"/>
<dbReference type="InterPro" id="IPR050961">
    <property type="entry name" value="BolA/IbaG_stress_morph_reg"/>
</dbReference>
<dbReference type="Pfam" id="PF01722">
    <property type="entry name" value="BolA"/>
    <property type="match status" value="1"/>
</dbReference>